<reference evidence="1 2" key="1">
    <citation type="submission" date="2015-04" db="EMBL/GenBank/DDBJ databases">
        <title>Draft Genome Sequences of Eight Spore-Forming Food Isolates of Bacillus cereus Genome sequencing.</title>
        <authorList>
            <person name="Krawcyk A.O."/>
            <person name="de Jong A."/>
            <person name="Eijlander R.T."/>
            <person name="Berendsen E.M."/>
            <person name="Holsappel S."/>
            <person name="Wells-Bennik M."/>
            <person name="Kuipers O.P."/>
        </authorList>
    </citation>
    <scope>NUCLEOTIDE SEQUENCE [LARGE SCALE GENOMIC DNA]</scope>
    <source>
        <strain evidence="1 2">B4077</strain>
    </source>
</reference>
<comment type="caution">
    <text evidence="1">The sequence shown here is derived from an EMBL/GenBank/DDBJ whole genome shotgun (WGS) entry which is preliminary data.</text>
</comment>
<dbReference type="PATRIC" id="fig|1396.428.peg.799"/>
<gene>
    <name evidence="1" type="ORF">B4077_4452</name>
</gene>
<dbReference type="Proteomes" id="UP000035214">
    <property type="component" value="Unassembled WGS sequence"/>
</dbReference>
<proteinExistence type="predicted"/>
<name>A0A0G8EJN4_BACCE</name>
<evidence type="ECO:0000313" key="1">
    <source>
        <dbReference type="EMBL" id="KLA24458.1"/>
    </source>
</evidence>
<accession>A0A0G8EJN4</accession>
<dbReference type="RefSeq" id="WP_046956216.1">
    <property type="nucleotide sequence ID" value="NZ_LCYI01000050.1"/>
</dbReference>
<protein>
    <submittedName>
        <fullName evidence="1">Uncharacterized protein</fullName>
    </submittedName>
</protein>
<dbReference type="AlphaFoldDB" id="A0A0G8EJN4"/>
<organism evidence="1 2">
    <name type="scientific">Bacillus cereus</name>
    <dbReference type="NCBI Taxonomy" id="1396"/>
    <lineage>
        <taxon>Bacteria</taxon>
        <taxon>Bacillati</taxon>
        <taxon>Bacillota</taxon>
        <taxon>Bacilli</taxon>
        <taxon>Bacillales</taxon>
        <taxon>Bacillaceae</taxon>
        <taxon>Bacillus</taxon>
        <taxon>Bacillus cereus group</taxon>
    </lineage>
</organism>
<evidence type="ECO:0000313" key="2">
    <source>
        <dbReference type="Proteomes" id="UP000035214"/>
    </source>
</evidence>
<sequence>MSLIKLVTKAAAKVTAEVVGGAIEAVGEVTNSNFIKDVGKGVNKATVKTGEIVGNLADGTYDAIGGLITDDKQQAKRGYKEIIGTVQDTATTIGKGIVHVSEKGVETVQAIREGDTDKAIEAGKELAKVAAVGVFSVGVIDIIDGADGITGGVGSDSVAQASVPETADVEYTTEENPNTHHVTAHERVLPDGRTIWVDGDGDTSVDTQGGWEQHNPDYRIPKV</sequence>
<dbReference type="EMBL" id="LCYI01000050">
    <property type="protein sequence ID" value="KLA24458.1"/>
    <property type="molecule type" value="Genomic_DNA"/>
</dbReference>